<dbReference type="PANTHER" id="PTHR10972">
    <property type="entry name" value="OXYSTEROL-BINDING PROTEIN-RELATED"/>
    <property type="match status" value="1"/>
</dbReference>
<organism evidence="4 5">
    <name type="scientific">Ilyodon furcidens</name>
    <name type="common">goldbreast splitfin</name>
    <dbReference type="NCBI Taxonomy" id="33524"/>
    <lineage>
        <taxon>Eukaryota</taxon>
        <taxon>Metazoa</taxon>
        <taxon>Chordata</taxon>
        <taxon>Craniata</taxon>
        <taxon>Vertebrata</taxon>
        <taxon>Euteleostomi</taxon>
        <taxon>Actinopterygii</taxon>
        <taxon>Neopterygii</taxon>
        <taxon>Teleostei</taxon>
        <taxon>Neoteleostei</taxon>
        <taxon>Acanthomorphata</taxon>
        <taxon>Ovalentaria</taxon>
        <taxon>Atherinomorphae</taxon>
        <taxon>Cyprinodontiformes</taxon>
        <taxon>Goodeidae</taxon>
        <taxon>Ilyodon</taxon>
    </lineage>
</organism>
<dbReference type="InterPro" id="IPR037239">
    <property type="entry name" value="OSBP_sf"/>
</dbReference>
<keyword evidence="2" id="KW-0597">Phosphoprotein</keyword>
<keyword evidence="5" id="KW-1185">Reference proteome</keyword>
<protein>
    <submittedName>
        <fullName evidence="4">Oxysterol-binding protein 2</fullName>
    </submittedName>
</protein>
<dbReference type="Proteomes" id="UP001482620">
    <property type="component" value="Unassembled WGS sequence"/>
</dbReference>
<dbReference type="EMBL" id="JAHRIQ010093803">
    <property type="protein sequence ID" value="MEQ2251683.1"/>
    <property type="molecule type" value="Genomic_DNA"/>
</dbReference>
<name>A0ABV0V5M7_9TELE</name>
<evidence type="ECO:0000313" key="4">
    <source>
        <dbReference type="EMBL" id="MEQ2251683.1"/>
    </source>
</evidence>
<proteinExistence type="inferred from homology"/>
<evidence type="ECO:0000256" key="3">
    <source>
        <dbReference type="SAM" id="MobiDB-lite"/>
    </source>
</evidence>
<dbReference type="PANTHER" id="PTHR10972:SF205">
    <property type="entry name" value="OXYSTEROL-BINDING PROTEIN 1"/>
    <property type="match status" value="1"/>
</dbReference>
<reference evidence="4 5" key="1">
    <citation type="submission" date="2021-06" db="EMBL/GenBank/DDBJ databases">
        <authorList>
            <person name="Palmer J.M."/>
        </authorList>
    </citation>
    <scope>NUCLEOTIDE SEQUENCE [LARGE SCALE GENOMIC DNA]</scope>
    <source>
        <strain evidence="5">if_2019</strain>
        <tissue evidence="4">Muscle</tissue>
    </source>
</reference>
<evidence type="ECO:0000313" key="5">
    <source>
        <dbReference type="Proteomes" id="UP001482620"/>
    </source>
</evidence>
<dbReference type="Pfam" id="PF01237">
    <property type="entry name" value="Oxysterol_BP"/>
    <property type="match status" value="1"/>
</dbReference>
<accession>A0ABV0V5M7</accession>
<dbReference type="SUPFAM" id="SSF144000">
    <property type="entry name" value="Oxysterol-binding protein-like"/>
    <property type="match status" value="1"/>
</dbReference>
<feature type="region of interest" description="Disordered" evidence="3">
    <location>
        <begin position="10"/>
        <end position="87"/>
    </location>
</feature>
<feature type="compositionally biased region" description="Basic and acidic residues" evidence="3">
    <location>
        <begin position="22"/>
        <end position="73"/>
    </location>
</feature>
<evidence type="ECO:0000256" key="1">
    <source>
        <dbReference type="ARBA" id="ARBA00008842"/>
    </source>
</evidence>
<dbReference type="InterPro" id="IPR000648">
    <property type="entry name" value="Oxysterol-bd"/>
</dbReference>
<comment type="similarity">
    <text evidence="1">Belongs to the OSBP family.</text>
</comment>
<evidence type="ECO:0000256" key="2">
    <source>
        <dbReference type="ARBA" id="ARBA00022553"/>
    </source>
</evidence>
<sequence>MYYFTALALTLNEPEEGVAPTDSRRRPDQRLMEDGRWDEANSEKQRLEEKQRSARREREREAASQRASGHSEEAVDEDSFVDHSMKSAPHDSHRALWFESCEDQTTGEQVHIYKGGYWETKELGTWEGCPDIF</sequence>
<comment type="caution">
    <text evidence="4">The sequence shown here is derived from an EMBL/GenBank/DDBJ whole genome shotgun (WGS) entry which is preliminary data.</text>
</comment>
<gene>
    <name evidence="4" type="primary">OSBP2_2</name>
    <name evidence="4" type="ORF">ILYODFUR_013661</name>
</gene>